<feature type="transmembrane region" description="Helical" evidence="1">
    <location>
        <begin position="6"/>
        <end position="25"/>
    </location>
</feature>
<proteinExistence type="predicted"/>
<accession>A0A9X2MFF2</accession>
<keyword evidence="1" id="KW-1133">Transmembrane helix</keyword>
<evidence type="ECO:0000313" key="3">
    <source>
        <dbReference type="Proteomes" id="UP001142078"/>
    </source>
</evidence>
<reference evidence="2" key="1">
    <citation type="submission" date="2022-07" db="EMBL/GenBank/DDBJ databases">
        <title>Enhanced cultured diversity of the mouse gut microbiota enables custom-made synthetic communities.</title>
        <authorList>
            <person name="Afrizal A."/>
        </authorList>
    </citation>
    <scope>NUCLEOTIDE SEQUENCE</scope>
    <source>
        <strain evidence="2">DSM 29482</strain>
    </source>
</reference>
<keyword evidence="3" id="KW-1185">Reference proteome</keyword>
<keyword evidence="1" id="KW-0472">Membrane</keyword>
<evidence type="ECO:0000256" key="1">
    <source>
        <dbReference type="SAM" id="Phobius"/>
    </source>
</evidence>
<sequence>MLRFIENILLILFIVSITGYILSVLKEKIYLKNNMIVINKKSVTQKHIDEADMKEFIFDGHRVKSGDEIKVILKGNKIIHGILIGAKRQERAILMVTHSDEIKKFCIDNVKKFRIISKYGKFF</sequence>
<dbReference type="RefSeq" id="WP_222704780.1">
    <property type="nucleotide sequence ID" value="NZ_CABKTM010000043.1"/>
</dbReference>
<name>A0A9X2MFF2_9FIRM</name>
<organism evidence="2 3">
    <name type="scientific">Anaerosalibacter massiliensis</name>
    <dbReference type="NCBI Taxonomy" id="1347392"/>
    <lineage>
        <taxon>Bacteria</taxon>
        <taxon>Bacillati</taxon>
        <taxon>Bacillota</taxon>
        <taxon>Tissierellia</taxon>
        <taxon>Tissierellales</taxon>
        <taxon>Sporanaerobacteraceae</taxon>
        <taxon>Anaerosalibacter</taxon>
    </lineage>
</organism>
<gene>
    <name evidence="2" type="ORF">NSA23_00325</name>
</gene>
<keyword evidence="1" id="KW-0812">Transmembrane</keyword>
<dbReference type="AlphaFoldDB" id="A0A9X2MFF2"/>
<dbReference type="EMBL" id="JANJZL010000001">
    <property type="protein sequence ID" value="MCR2042548.1"/>
    <property type="molecule type" value="Genomic_DNA"/>
</dbReference>
<evidence type="ECO:0000313" key="2">
    <source>
        <dbReference type="EMBL" id="MCR2042548.1"/>
    </source>
</evidence>
<dbReference type="Proteomes" id="UP001142078">
    <property type="component" value="Unassembled WGS sequence"/>
</dbReference>
<comment type="caution">
    <text evidence="2">The sequence shown here is derived from an EMBL/GenBank/DDBJ whole genome shotgun (WGS) entry which is preliminary data.</text>
</comment>
<protein>
    <submittedName>
        <fullName evidence="2">Uncharacterized protein</fullName>
    </submittedName>
</protein>